<dbReference type="EMBL" id="CP042266">
    <property type="protein sequence ID" value="QDY80052.1"/>
    <property type="molecule type" value="Genomic_DNA"/>
</dbReference>
<dbReference type="KEGG" id="sqz:FQU76_29940"/>
<accession>A0A5B8IN36</accession>
<protein>
    <submittedName>
        <fullName evidence="1">Uncharacterized protein</fullName>
    </submittedName>
</protein>
<organism evidence="1 2">
    <name type="scientific">Streptomyces qinzhouensis</name>
    <dbReference type="NCBI Taxonomy" id="2599401"/>
    <lineage>
        <taxon>Bacteria</taxon>
        <taxon>Bacillati</taxon>
        <taxon>Actinomycetota</taxon>
        <taxon>Actinomycetes</taxon>
        <taxon>Kitasatosporales</taxon>
        <taxon>Streptomycetaceae</taxon>
        <taxon>Streptomyces</taxon>
    </lineage>
</organism>
<sequence length="244" mass="27339">MVMANGDTHTYAAGYESDAATFRAMIQFLRDRFNPNIGTPQNPDARFVRVDFELDYGAKAVRLYILKQNLYVQGWSIGRVGTTEHFLAARGNQAAPDQPAALQTNQRVSSSYSEAVPDFDIGGFQLINDLETLYNHVDKLVKTGSGAPEKAEEAFHRLIIMTAEMARFGGFCEDFLTGWPELWSQYTRLTRPDGTETMYFNEAVKKWDDLSAVVRRTKPVIQYAAREVGPAEAEQIMGNGALHQ</sequence>
<gene>
    <name evidence="1" type="ORF">FQU76_29940</name>
</gene>
<dbReference type="OrthoDB" id="4202956at2"/>
<name>A0A5B8IN36_9ACTN</name>
<dbReference type="Gene3D" id="3.40.420.10">
    <property type="entry name" value="Ricin (A subunit), domain 1"/>
    <property type="match status" value="1"/>
</dbReference>
<reference evidence="1 2" key="1">
    <citation type="submission" date="2019-07" db="EMBL/GenBank/DDBJ databases">
        <authorList>
            <person name="Zhu P."/>
        </authorList>
    </citation>
    <scope>NUCLEOTIDE SEQUENCE [LARGE SCALE GENOMIC DNA]</scope>
    <source>
        <strain evidence="1 2">SSL-25</strain>
    </source>
</reference>
<dbReference type="Proteomes" id="UP000320580">
    <property type="component" value="Chromosome"/>
</dbReference>
<dbReference type="InterPro" id="IPR016138">
    <property type="entry name" value="Ribosome_inactivat_prot_sub1"/>
</dbReference>
<dbReference type="GO" id="GO:0017148">
    <property type="term" value="P:negative regulation of translation"/>
    <property type="evidence" value="ECO:0007669"/>
    <property type="project" value="InterPro"/>
</dbReference>
<evidence type="ECO:0000313" key="2">
    <source>
        <dbReference type="Proteomes" id="UP000320580"/>
    </source>
</evidence>
<dbReference type="InterPro" id="IPR036041">
    <property type="entry name" value="Ribosome-inact_prot_sf"/>
</dbReference>
<proteinExistence type="predicted"/>
<dbReference type="Pfam" id="PF00161">
    <property type="entry name" value="RIP"/>
    <property type="match status" value="1"/>
</dbReference>
<keyword evidence="2" id="KW-1185">Reference proteome</keyword>
<dbReference type="AlphaFoldDB" id="A0A5B8IN36"/>
<dbReference type="InterPro" id="IPR001574">
    <property type="entry name" value="Ribosome_inactivat_prot"/>
</dbReference>
<dbReference type="SUPFAM" id="SSF56371">
    <property type="entry name" value="Ribosome inactivating proteins (RIP)"/>
    <property type="match status" value="1"/>
</dbReference>
<dbReference type="GO" id="GO:0030598">
    <property type="term" value="F:rRNA N-glycosylase activity"/>
    <property type="evidence" value="ECO:0007669"/>
    <property type="project" value="InterPro"/>
</dbReference>
<evidence type="ECO:0000313" key="1">
    <source>
        <dbReference type="EMBL" id="QDY80052.1"/>
    </source>
</evidence>